<dbReference type="AlphaFoldDB" id="A0A4Y7Q6W8"/>
<organism evidence="7 8">
    <name type="scientific">Rickenella mellea</name>
    <dbReference type="NCBI Taxonomy" id="50990"/>
    <lineage>
        <taxon>Eukaryota</taxon>
        <taxon>Fungi</taxon>
        <taxon>Dikarya</taxon>
        <taxon>Basidiomycota</taxon>
        <taxon>Agaricomycotina</taxon>
        <taxon>Agaricomycetes</taxon>
        <taxon>Hymenochaetales</taxon>
        <taxon>Rickenellaceae</taxon>
        <taxon>Rickenella</taxon>
    </lineage>
</organism>
<dbReference type="VEuPathDB" id="FungiDB:BD410DRAFT_787197"/>
<protein>
    <recommendedName>
        <fullName evidence="6">Hydrophobin</fullName>
    </recommendedName>
</protein>
<evidence type="ECO:0000256" key="1">
    <source>
        <dbReference type="ARBA" id="ARBA00004191"/>
    </source>
</evidence>
<dbReference type="Proteomes" id="UP000294933">
    <property type="component" value="Unassembled WGS sequence"/>
</dbReference>
<gene>
    <name evidence="7" type="ORF">BD410DRAFT_787197</name>
</gene>
<evidence type="ECO:0000256" key="6">
    <source>
        <dbReference type="RuleBase" id="RU365009"/>
    </source>
</evidence>
<reference evidence="7 8" key="1">
    <citation type="submission" date="2018-06" db="EMBL/GenBank/DDBJ databases">
        <title>A transcriptomic atlas of mushroom development highlights an independent origin of complex multicellularity.</title>
        <authorList>
            <consortium name="DOE Joint Genome Institute"/>
            <person name="Krizsan K."/>
            <person name="Almasi E."/>
            <person name="Merenyi Z."/>
            <person name="Sahu N."/>
            <person name="Viragh M."/>
            <person name="Koszo T."/>
            <person name="Mondo S."/>
            <person name="Kiss B."/>
            <person name="Balint B."/>
            <person name="Kues U."/>
            <person name="Barry K."/>
            <person name="Hegedus J.C."/>
            <person name="Henrissat B."/>
            <person name="Johnson J."/>
            <person name="Lipzen A."/>
            <person name="Ohm R."/>
            <person name="Nagy I."/>
            <person name="Pangilinan J."/>
            <person name="Yan J."/>
            <person name="Xiong Y."/>
            <person name="Grigoriev I.V."/>
            <person name="Hibbett D.S."/>
            <person name="Nagy L.G."/>
        </authorList>
    </citation>
    <scope>NUCLEOTIDE SEQUENCE [LARGE SCALE GENOMIC DNA]</scope>
    <source>
        <strain evidence="7 8">SZMC22713</strain>
    </source>
</reference>
<keyword evidence="4 6" id="KW-0964">Secreted</keyword>
<evidence type="ECO:0000256" key="3">
    <source>
        <dbReference type="ARBA" id="ARBA00022512"/>
    </source>
</evidence>
<sequence length="107" mass="10855">MLARTVVVLLTLLSVVAAIPDDSDPTSCSGGVLQCCSRLDSMDSPSGSSFMEYIGAETSDPSTKIGVGCEDVVLDDDGQAICNDNLVCCGDSFDGGVALPCTAVQSA</sequence>
<dbReference type="CDD" id="cd23507">
    <property type="entry name" value="hydrophobin_I"/>
    <property type="match status" value="1"/>
</dbReference>
<dbReference type="InterPro" id="IPR001338">
    <property type="entry name" value="Class_I_Hydrophobin"/>
</dbReference>
<keyword evidence="8" id="KW-1185">Reference proteome</keyword>
<evidence type="ECO:0000313" key="7">
    <source>
        <dbReference type="EMBL" id="TDL23387.1"/>
    </source>
</evidence>
<name>A0A4Y7Q6W8_9AGAM</name>
<evidence type="ECO:0000256" key="5">
    <source>
        <dbReference type="ARBA" id="ARBA00023157"/>
    </source>
</evidence>
<dbReference type="EMBL" id="ML170170">
    <property type="protein sequence ID" value="TDL23387.1"/>
    <property type="molecule type" value="Genomic_DNA"/>
</dbReference>
<comment type="similarity">
    <text evidence="2 6">Belongs to the fungal hydrophobin family.</text>
</comment>
<keyword evidence="5 6" id="KW-1015">Disulfide bond</keyword>
<feature type="signal peptide" evidence="6">
    <location>
        <begin position="1"/>
        <end position="18"/>
    </location>
</feature>
<comment type="subcellular location">
    <subcellularLocation>
        <location evidence="1 6">Secreted</location>
        <location evidence="1 6">Cell wall</location>
    </subcellularLocation>
</comment>
<evidence type="ECO:0000313" key="8">
    <source>
        <dbReference type="Proteomes" id="UP000294933"/>
    </source>
</evidence>
<proteinExistence type="inferred from homology"/>
<evidence type="ECO:0000256" key="4">
    <source>
        <dbReference type="ARBA" id="ARBA00022525"/>
    </source>
</evidence>
<keyword evidence="3 6" id="KW-0134">Cell wall</keyword>
<keyword evidence="6" id="KW-0732">Signal</keyword>
<feature type="chain" id="PRO_5021477504" description="Hydrophobin" evidence="6">
    <location>
        <begin position="19"/>
        <end position="107"/>
    </location>
</feature>
<dbReference type="Pfam" id="PF01185">
    <property type="entry name" value="Hydrophobin"/>
    <property type="match status" value="1"/>
</dbReference>
<accession>A0A4Y7Q6W8</accession>
<evidence type="ECO:0000256" key="2">
    <source>
        <dbReference type="ARBA" id="ARBA00010446"/>
    </source>
</evidence>
<dbReference type="GO" id="GO:0005199">
    <property type="term" value="F:structural constituent of cell wall"/>
    <property type="evidence" value="ECO:0007669"/>
    <property type="project" value="InterPro"/>
</dbReference>
<dbReference type="GO" id="GO:0009277">
    <property type="term" value="C:fungal-type cell wall"/>
    <property type="evidence" value="ECO:0007669"/>
    <property type="project" value="InterPro"/>
</dbReference>
<dbReference type="SMART" id="SM00075">
    <property type="entry name" value="HYDRO"/>
    <property type="match status" value="1"/>
</dbReference>